<evidence type="ECO:0000256" key="2">
    <source>
        <dbReference type="SAM" id="Phobius"/>
    </source>
</evidence>
<dbReference type="EMBL" id="FM992688">
    <property type="protein sequence ID" value="CAX44681.1"/>
    <property type="molecule type" value="Genomic_DNA"/>
</dbReference>
<dbReference type="KEGG" id="cdu:CD36_04210"/>
<organism evidence="4 5">
    <name type="scientific">Candida dubliniensis (strain CD36 / ATCC MYA-646 / CBS 7987 / NCPF 3949 / NRRL Y-17841)</name>
    <name type="common">Yeast</name>
    <dbReference type="NCBI Taxonomy" id="573826"/>
    <lineage>
        <taxon>Eukaryota</taxon>
        <taxon>Fungi</taxon>
        <taxon>Dikarya</taxon>
        <taxon>Ascomycota</taxon>
        <taxon>Saccharomycotina</taxon>
        <taxon>Pichiomycetes</taxon>
        <taxon>Debaryomycetaceae</taxon>
        <taxon>Candida/Lodderomyces clade</taxon>
        <taxon>Candida</taxon>
    </lineage>
</organism>
<sequence length="173" mass="19967">MNMGVKRVRWVEPPATNIDEAVIKTPIQKTDSPVKPKLKVPRKKSFPFSSEEDNKNVEYQEGLNKTEEIPGLLRDYFICVMKNVFRIIKMLFNNQIVVGFTNFLISVIAFIAITALRTIATVGKFLIDFNFSLFFESCVFLLEEHEIYFTTDLSLKRSNCKFNKKHGTTTTDK</sequence>
<gene>
    <name evidence="3" type="ordered locus">Cd36_04210</name>
    <name evidence="4" type="ORF">CD36_04210</name>
</gene>
<evidence type="ECO:0000256" key="1">
    <source>
        <dbReference type="SAM" id="MobiDB-lite"/>
    </source>
</evidence>
<feature type="region of interest" description="Disordered" evidence="1">
    <location>
        <begin position="31"/>
        <end position="51"/>
    </location>
</feature>
<reference evidence="4 5" key="1">
    <citation type="journal article" date="2009" name="Genome Res.">
        <title>Comparative genomics of the fungal pathogens Candida dubliniensis and Candida albicans.</title>
        <authorList>
            <person name="Jackson A.P."/>
            <person name="Gamble J.A."/>
            <person name="Yeomans T."/>
            <person name="Moran G.P."/>
            <person name="Saunders D."/>
            <person name="Harris D."/>
            <person name="Aslett M."/>
            <person name="Barrell J.F."/>
            <person name="Butler G."/>
            <person name="Citiulo F."/>
            <person name="Coleman D.C."/>
            <person name="de Groot P.W.J."/>
            <person name="Goodwin T.J."/>
            <person name="Quail M.A."/>
            <person name="McQuillan J."/>
            <person name="Munro C.A."/>
            <person name="Pain A."/>
            <person name="Poulter R.T."/>
            <person name="Rajandream M.A."/>
            <person name="Renauld H."/>
            <person name="Spiering M.J."/>
            <person name="Tivey A."/>
            <person name="Gow N.A.R."/>
            <person name="Barrell B."/>
            <person name="Sullivan D.J."/>
            <person name="Berriman M."/>
        </authorList>
    </citation>
    <scope>NUCLEOTIDE SEQUENCE [LARGE SCALE GENOMIC DNA]</scope>
    <source>
        <strain evidence="5">CD36 / ATCC MYA-646 / CBS 7987 / NCPF 3949 / NRRL Y-17841</strain>
    </source>
</reference>
<dbReference type="CGD" id="CAL0000160724">
    <property type="gene designation" value="Cd36_04210"/>
</dbReference>
<feature type="compositionally biased region" description="Basic residues" evidence="1">
    <location>
        <begin position="36"/>
        <end position="45"/>
    </location>
</feature>
<keyword evidence="2" id="KW-1133">Transmembrane helix</keyword>
<accession>B9W7M0</accession>
<evidence type="ECO:0000313" key="5">
    <source>
        <dbReference type="Proteomes" id="UP000002605"/>
    </source>
</evidence>
<dbReference type="GeneID" id="8044628"/>
<feature type="transmembrane region" description="Helical" evidence="2">
    <location>
        <begin position="96"/>
        <end position="116"/>
    </location>
</feature>
<proteinExistence type="predicted"/>
<dbReference type="AlphaFoldDB" id="B9W7M0"/>
<dbReference type="Proteomes" id="UP000002605">
    <property type="component" value="Chromosome 1"/>
</dbReference>
<keyword evidence="2" id="KW-0812">Transmembrane</keyword>
<name>B9W7M0_CANDC</name>
<dbReference type="VEuPathDB" id="FungiDB:CD36_04210"/>
<dbReference type="RefSeq" id="XP_002417091.1">
    <property type="nucleotide sequence ID" value="XM_002417046.1"/>
</dbReference>
<protein>
    <submittedName>
        <fullName evidence="4">Uncharacterized protein</fullName>
    </submittedName>
</protein>
<dbReference type="HOGENOM" id="CLU_1547323_0_0_1"/>
<keyword evidence="5" id="KW-1185">Reference proteome</keyword>
<dbReference type="OrthoDB" id="10424298at2759"/>
<evidence type="ECO:0000313" key="3">
    <source>
        <dbReference type="CGD" id="CAL0000160724"/>
    </source>
</evidence>
<evidence type="ECO:0000313" key="4">
    <source>
        <dbReference type="EMBL" id="CAX44681.1"/>
    </source>
</evidence>
<keyword evidence="2" id="KW-0472">Membrane</keyword>